<dbReference type="KEGG" id="tro:trd_1515"/>
<evidence type="ECO:0000256" key="5">
    <source>
        <dbReference type="ARBA" id="ARBA00022679"/>
    </source>
</evidence>
<dbReference type="Proteomes" id="UP000000447">
    <property type="component" value="Chromosome"/>
</dbReference>
<comment type="cofactor">
    <cofactor evidence="1">
        <name>pyridoxal 5'-phosphate</name>
        <dbReference type="ChEBI" id="CHEBI:597326"/>
    </cofactor>
</comment>
<evidence type="ECO:0000256" key="2">
    <source>
        <dbReference type="ARBA" id="ARBA00022490"/>
    </source>
</evidence>
<dbReference type="InterPro" id="IPR005814">
    <property type="entry name" value="Aminotrans_3"/>
</dbReference>
<dbReference type="PROSITE" id="PS00600">
    <property type="entry name" value="AA_TRANSFER_CLASS_3"/>
    <property type="match status" value="1"/>
</dbReference>
<comment type="similarity">
    <text evidence="7">Belongs to the class-III pyridoxal-phosphate-dependent aminotransferase family.</text>
</comment>
<sequence>MTARSTSAILQLDESLQPPLYAKRGIVLVRGEGAWLYDSDGQRYLDLMSNYGVNILGHAHPRVTAAIVAQASRLLSCHQSFASDVRAAFLEKLLAVAPHGLSRAFLSNSGAEAVEAALKFAWAVTGRRKVVAAKRGYHGRTLGALAATGEPKYRQPFLAVLPEVVHVPYGDAAALAEAVDNDTAAVILEPVQGEGGIYPAEPGYLAEVRRITREAGALLVLDEVQSAFRTGAWFACEHAGVSPDLLCVAKGLANGVPIGATLMTEDVALALPAGVHGSTFGGNPLACAAGLATLETLEDDRLIPGAAELGLYFRQQLLALGHPLVRDVRGIGLMLGLDLKVRSTPVLKALQERGVLALPAGTTVVRLLPPLILSRDEVDLAVARIAQALDAVRER</sequence>
<keyword evidence="4" id="KW-0028">Amino-acid biosynthesis</keyword>
<dbReference type="Gene3D" id="3.90.1150.10">
    <property type="entry name" value="Aspartate Aminotransferase, domain 1"/>
    <property type="match status" value="1"/>
</dbReference>
<gene>
    <name evidence="8" type="ordered locus">trd_1515</name>
</gene>
<dbReference type="InterPro" id="IPR049704">
    <property type="entry name" value="Aminotrans_3_PPA_site"/>
</dbReference>
<evidence type="ECO:0000256" key="4">
    <source>
        <dbReference type="ARBA" id="ARBA00022605"/>
    </source>
</evidence>
<keyword evidence="2" id="KW-0963">Cytoplasm</keyword>
<dbReference type="RefSeq" id="WP_015922462.1">
    <property type="nucleotide sequence ID" value="NC_011959.1"/>
</dbReference>
<dbReference type="InterPro" id="IPR015424">
    <property type="entry name" value="PyrdxlP-dep_Trfase"/>
</dbReference>
<evidence type="ECO:0000256" key="1">
    <source>
        <dbReference type="ARBA" id="ARBA00001933"/>
    </source>
</evidence>
<dbReference type="InterPro" id="IPR015422">
    <property type="entry name" value="PyrdxlP-dep_Trfase_small"/>
</dbReference>
<name>B9KZP5_THERP</name>
<dbReference type="FunFam" id="3.40.640.10:FF:000004">
    <property type="entry name" value="Acetylornithine aminotransferase"/>
    <property type="match status" value="1"/>
</dbReference>
<dbReference type="EMBL" id="CP001275">
    <property type="protein sequence ID" value="ACM04632.1"/>
    <property type="molecule type" value="Genomic_DNA"/>
</dbReference>
<protein>
    <submittedName>
        <fullName evidence="8">Acetylornithine aminotransferase</fullName>
    </submittedName>
</protein>
<dbReference type="SUPFAM" id="SSF53383">
    <property type="entry name" value="PLP-dependent transferases"/>
    <property type="match status" value="1"/>
</dbReference>
<reference evidence="8 9" key="1">
    <citation type="journal article" date="2009" name="PLoS ONE">
        <title>Complete genome sequence of the aerobic CO-oxidizing thermophile Thermomicrobium roseum.</title>
        <authorList>
            <person name="Wu D."/>
            <person name="Raymond J."/>
            <person name="Wu M."/>
            <person name="Chatterji S."/>
            <person name="Ren Q."/>
            <person name="Graham J.E."/>
            <person name="Bryant D.A."/>
            <person name="Robb F."/>
            <person name="Colman A."/>
            <person name="Tallon L.J."/>
            <person name="Badger J.H."/>
            <person name="Madupu R."/>
            <person name="Ward N.L."/>
            <person name="Eisen J.A."/>
        </authorList>
    </citation>
    <scope>NUCLEOTIDE SEQUENCE [LARGE SCALE GENOMIC DNA]</scope>
    <source>
        <strain evidence="9">ATCC 27502 / DSM 5159 / P-2</strain>
    </source>
</reference>
<accession>B9KZP5</accession>
<dbReference type="STRING" id="309801.trd_1515"/>
<keyword evidence="5 8" id="KW-0808">Transferase</keyword>
<dbReference type="UniPathway" id="UPA00033">
    <property type="reaction ID" value="UER00038"/>
</dbReference>
<evidence type="ECO:0000313" key="9">
    <source>
        <dbReference type="Proteomes" id="UP000000447"/>
    </source>
</evidence>
<dbReference type="GO" id="GO:0030170">
    <property type="term" value="F:pyridoxal phosphate binding"/>
    <property type="evidence" value="ECO:0007669"/>
    <property type="project" value="InterPro"/>
</dbReference>
<keyword evidence="9" id="KW-1185">Reference proteome</keyword>
<evidence type="ECO:0000256" key="3">
    <source>
        <dbReference type="ARBA" id="ARBA00022576"/>
    </source>
</evidence>
<dbReference type="GO" id="GO:0019878">
    <property type="term" value="P:lysine biosynthetic process via aminoadipic acid"/>
    <property type="evidence" value="ECO:0007669"/>
    <property type="project" value="UniProtKB-UniPathway"/>
</dbReference>
<keyword evidence="6 7" id="KW-0663">Pyridoxal phosphate</keyword>
<evidence type="ECO:0000256" key="6">
    <source>
        <dbReference type="ARBA" id="ARBA00022898"/>
    </source>
</evidence>
<dbReference type="HAMAP" id="MF_02084">
    <property type="entry name" value="LysJ_aminotrans_3"/>
    <property type="match status" value="1"/>
</dbReference>
<dbReference type="Pfam" id="PF00202">
    <property type="entry name" value="Aminotran_3"/>
    <property type="match status" value="1"/>
</dbReference>
<dbReference type="CDD" id="cd00610">
    <property type="entry name" value="OAT_like"/>
    <property type="match status" value="1"/>
</dbReference>
<dbReference type="HOGENOM" id="CLU_016922_10_0_0"/>
<dbReference type="PANTHER" id="PTHR11986:SF79">
    <property type="entry name" value="ACETYLORNITHINE AMINOTRANSFERASE, MITOCHONDRIAL"/>
    <property type="match status" value="1"/>
</dbReference>
<dbReference type="PIRSF" id="PIRSF000521">
    <property type="entry name" value="Transaminase_4ab_Lys_Orn"/>
    <property type="match status" value="1"/>
</dbReference>
<evidence type="ECO:0000256" key="7">
    <source>
        <dbReference type="RuleBase" id="RU003560"/>
    </source>
</evidence>
<dbReference type="GO" id="GO:0008483">
    <property type="term" value="F:transaminase activity"/>
    <property type="evidence" value="ECO:0007669"/>
    <property type="project" value="UniProtKB-KW"/>
</dbReference>
<dbReference type="GO" id="GO:0042802">
    <property type="term" value="F:identical protein binding"/>
    <property type="evidence" value="ECO:0007669"/>
    <property type="project" value="TreeGrafter"/>
</dbReference>
<keyword evidence="3 8" id="KW-0032">Aminotransferase</keyword>
<dbReference type="PANTHER" id="PTHR11986">
    <property type="entry name" value="AMINOTRANSFERASE CLASS III"/>
    <property type="match status" value="1"/>
</dbReference>
<organism evidence="8 9">
    <name type="scientific">Thermomicrobium roseum (strain ATCC 27502 / DSM 5159 / P-2)</name>
    <dbReference type="NCBI Taxonomy" id="309801"/>
    <lineage>
        <taxon>Bacteria</taxon>
        <taxon>Pseudomonadati</taxon>
        <taxon>Thermomicrobiota</taxon>
        <taxon>Thermomicrobia</taxon>
        <taxon>Thermomicrobiales</taxon>
        <taxon>Thermomicrobiaceae</taxon>
        <taxon>Thermomicrobium</taxon>
    </lineage>
</organism>
<dbReference type="Gene3D" id="3.40.640.10">
    <property type="entry name" value="Type I PLP-dependent aspartate aminotransferase-like (Major domain)"/>
    <property type="match status" value="1"/>
</dbReference>
<dbReference type="AlphaFoldDB" id="B9KZP5"/>
<evidence type="ECO:0000313" key="8">
    <source>
        <dbReference type="EMBL" id="ACM04632.1"/>
    </source>
</evidence>
<dbReference type="eggNOG" id="COG4992">
    <property type="taxonomic scope" value="Bacteria"/>
</dbReference>
<proteinExistence type="inferred from homology"/>
<dbReference type="OrthoDB" id="9807885at2"/>
<dbReference type="InterPro" id="IPR015421">
    <property type="entry name" value="PyrdxlP-dep_Trfase_major"/>
</dbReference>
<dbReference type="InterPro" id="IPR037537">
    <property type="entry name" value="LysJ"/>
</dbReference>
<dbReference type="InterPro" id="IPR050103">
    <property type="entry name" value="Class-III_PLP-dep_AT"/>
</dbReference>